<dbReference type="GO" id="GO:0042167">
    <property type="term" value="P:heme catabolic process"/>
    <property type="evidence" value="ECO:0007669"/>
    <property type="project" value="TreeGrafter"/>
</dbReference>
<dbReference type="SUPFAM" id="SSF63380">
    <property type="entry name" value="Riboflavin synthase domain-like"/>
    <property type="match status" value="1"/>
</dbReference>
<sequence length="439" mass="49287">MSEWVIITNKGFSSDEWIGRSVIEPTNILSDNFGEEQLKKSHLKLGNDFQVETLKSFLPYLNAISIEFPSEKDGRGFSLARRLRQLGYLGVLRATGHVMVDQYRHATQSGFNQIAISSKLAKRMPEPYWQEQIDGFTPSYQEKLQSGNSNSSSLKKNILIKEAKNIQNLNLTNTGLVGAVVTKVIRWTDWSFSFRVARPKNFRFQSGEFVMIGLPGNNGKPLLRAYSITSPSWDDELEFYSIIIPNGPLTSQLQHISMGDTLILNPKATGTLLLDSLLPGKRLFMFASGTGIAPFVSLIRDPEIYEKFEQIILSHTCREVKDLNYGKSIVETIGKDPLIGEYADRVFYYPTVTRETFHTKGRITDLLKTGQVFQDLQLTPISRDTDRAMICGSIGLNKDIKAFLETSGLKEGARNHPAEFVQEKAFVASLNPIGLGRSF</sequence>
<dbReference type="InterPro" id="IPR017927">
    <property type="entry name" value="FAD-bd_FR_type"/>
</dbReference>
<dbReference type="GO" id="GO:0004324">
    <property type="term" value="F:ferredoxin-NADP+ reductase activity"/>
    <property type="evidence" value="ECO:0007669"/>
    <property type="project" value="UniProtKB-EC"/>
</dbReference>
<keyword evidence="5" id="KW-0547">Nucleotide-binding</keyword>
<dbReference type="PROSITE" id="PS51384">
    <property type="entry name" value="FAD_FR"/>
    <property type="match status" value="1"/>
</dbReference>
<evidence type="ECO:0000256" key="4">
    <source>
        <dbReference type="ARBA" id="ARBA00022630"/>
    </source>
</evidence>
<evidence type="ECO:0000313" key="10">
    <source>
        <dbReference type="EMBL" id="SUZ97221.1"/>
    </source>
</evidence>
<dbReference type="EMBL" id="UINC01002489">
    <property type="protein sequence ID" value="SUZ97221.1"/>
    <property type="molecule type" value="Genomic_DNA"/>
</dbReference>
<evidence type="ECO:0000256" key="2">
    <source>
        <dbReference type="ARBA" id="ARBA00008312"/>
    </source>
</evidence>
<feature type="domain" description="FAD-binding FR-type" evidence="9">
    <location>
        <begin position="174"/>
        <end position="275"/>
    </location>
</feature>
<dbReference type="InterPro" id="IPR039261">
    <property type="entry name" value="FNR_nucleotide-bd"/>
</dbReference>
<name>A0A381S1I7_9ZZZZ</name>
<dbReference type="Gene3D" id="3.40.50.80">
    <property type="entry name" value="Nucleotide-binding domain of ferredoxin-NADP reductase (FNR) module"/>
    <property type="match status" value="1"/>
</dbReference>
<keyword evidence="6" id="KW-0274">FAD</keyword>
<proteinExistence type="inferred from homology"/>
<dbReference type="GO" id="GO:0000166">
    <property type="term" value="F:nucleotide binding"/>
    <property type="evidence" value="ECO:0007669"/>
    <property type="project" value="UniProtKB-KW"/>
</dbReference>
<organism evidence="10">
    <name type="scientific">marine metagenome</name>
    <dbReference type="NCBI Taxonomy" id="408172"/>
    <lineage>
        <taxon>unclassified sequences</taxon>
        <taxon>metagenomes</taxon>
        <taxon>ecological metagenomes</taxon>
    </lineage>
</organism>
<accession>A0A381S1I7</accession>
<protein>
    <recommendedName>
        <fullName evidence="3">ferredoxin--NADP(+) reductase</fullName>
        <ecNumber evidence="3">1.18.1.2</ecNumber>
    </recommendedName>
</protein>
<dbReference type="PANTHER" id="PTHR47878:SF1">
    <property type="entry name" value="FLAVODOXIN_FERREDOXIN--NADP REDUCTASE"/>
    <property type="match status" value="1"/>
</dbReference>
<evidence type="ECO:0000256" key="6">
    <source>
        <dbReference type="ARBA" id="ARBA00022827"/>
    </source>
</evidence>
<dbReference type="SUPFAM" id="SSF52343">
    <property type="entry name" value="Ferredoxin reductase-like, C-terminal NADP-linked domain"/>
    <property type="match status" value="1"/>
</dbReference>
<keyword evidence="4" id="KW-0285">Flavoprotein</keyword>
<evidence type="ECO:0000256" key="1">
    <source>
        <dbReference type="ARBA" id="ARBA00001974"/>
    </source>
</evidence>
<evidence type="ECO:0000256" key="5">
    <source>
        <dbReference type="ARBA" id="ARBA00022741"/>
    </source>
</evidence>
<dbReference type="EC" id="1.18.1.2" evidence="3"/>
<comment type="similarity">
    <text evidence="2">Belongs to the ferredoxin--NADP reductase type 1 family.</text>
</comment>
<dbReference type="CDD" id="cd06195">
    <property type="entry name" value="FNR1"/>
    <property type="match status" value="1"/>
</dbReference>
<dbReference type="InterPro" id="IPR008318">
    <property type="entry name" value="UCP030820"/>
</dbReference>
<evidence type="ECO:0000256" key="3">
    <source>
        <dbReference type="ARBA" id="ARBA00013223"/>
    </source>
</evidence>
<evidence type="ECO:0000256" key="8">
    <source>
        <dbReference type="ARBA" id="ARBA00023002"/>
    </source>
</evidence>
<dbReference type="InterPro" id="IPR017938">
    <property type="entry name" value="Riboflavin_synthase-like_b-brl"/>
</dbReference>
<dbReference type="GO" id="GO:0034599">
    <property type="term" value="P:cellular response to oxidative stress"/>
    <property type="evidence" value="ECO:0007669"/>
    <property type="project" value="TreeGrafter"/>
</dbReference>
<dbReference type="PANTHER" id="PTHR47878">
    <property type="entry name" value="OXIDOREDUCTASE FAD/NAD(P)-BINDING DOMAIN PROTEIN"/>
    <property type="match status" value="1"/>
</dbReference>
<evidence type="ECO:0000256" key="7">
    <source>
        <dbReference type="ARBA" id="ARBA00022857"/>
    </source>
</evidence>
<dbReference type="Pfam" id="PF06073">
    <property type="entry name" value="DUF934"/>
    <property type="match status" value="1"/>
</dbReference>
<evidence type="ECO:0000259" key="9">
    <source>
        <dbReference type="PROSITE" id="PS51384"/>
    </source>
</evidence>
<dbReference type="Pfam" id="PF00175">
    <property type="entry name" value="NAD_binding_1"/>
    <property type="match status" value="1"/>
</dbReference>
<dbReference type="Pfam" id="PF00970">
    <property type="entry name" value="FAD_binding_6"/>
    <property type="match status" value="1"/>
</dbReference>
<comment type="cofactor">
    <cofactor evidence="1">
        <name>FAD</name>
        <dbReference type="ChEBI" id="CHEBI:57692"/>
    </cofactor>
</comment>
<dbReference type="Gene3D" id="2.40.30.10">
    <property type="entry name" value="Translation factors"/>
    <property type="match status" value="1"/>
</dbReference>
<keyword evidence="7" id="KW-0521">NADP</keyword>
<keyword evidence="8" id="KW-0560">Oxidoreductase</keyword>
<dbReference type="InterPro" id="IPR001433">
    <property type="entry name" value="OxRdtase_FAD/NAD-bd"/>
</dbReference>
<reference evidence="10" key="1">
    <citation type="submission" date="2018-05" db="EMBL/GenBank/DDBJ databases">
        <authorList>
            <person name="Lanie J.A."/>
            <person name="Ng W.-L."/>
            <person name="Kazmierczak K.M."/>
            <person name="Andrzejewski T.M."/>
            <person name="Davidsen T.M."/>
            <person name="Wayne K.J."/>
            <person name="Tettelin H."/>
            <person name="Glass J.I."/>
            <person name="Rusch D."/>
            <person name="Podicherti R."/>
            <person name="Tsui H.-C.T."/>
            <person name="Winkler M.E."/>
        </authorList>
    </citation>
    <scope>NUCLEOTIDE SEQUENCE</scope>
</reference>
<dbReference type="InterPro" id="IPR051930">
    <property type="entry name" value="FNR_type-1"/>
</dbReference>
<gene>
    <name evidence="10" type="ORF">METZ01_LOCUS50075</name>
</gene>
<dbReference type="InterPro" id="IPR008333">
    <property type="entry name" value="Cbr1-like_FAD-bd_dom"/>
</dbReference>
<dbReference type="InterPro" id="IPR033892">
    <property type="entry name" value="FNR_bac"/>
</dbReference>
<dbReference type="AlphaFoldDB" id="A0A381S1I7"/>